<evidence type="ECO:0000259" key="10">
    <source>
        <dbReference type="Pfam" id="PF01545"/>
    </source>
</evidence>
<evidence type="ECO:0000256" key="6">
    <source>
        <dbReference type="ARBA" id="ARBA00022906"/>
    </source>
</evidence>
<feature type="domain" description="Cation efflux protein cytoplasmic" evidence="11">
    <location>
        <begin position="226"/>
        <end position="304"/>
    </location>
</feature>
<keyword evidence="3" id="KW-0813">Transport</keyword>
<dbReference type="InterPro" id="IPR058533">
    <property type="entry name" value="Cation_efflux_TM"/>
</dbReference>
<accession>A0A4P9UIK2</accession>
<evidence type="ECO:0000256" key="3">
    <source>
        <dbReference type="ARBA" id="ARBA00022448"/>
    </source>
</evidence>
<keyword evidence="8 9" id="KW-0472">Membrane</keyword>
<keyword evidence="6" id="KW-0862">Zinc</keyword>
<reference evidence="13" key="1">
    <citation type="journal article" date="2019" name="J. Bacteriol.">
        <title>A Mutagenic Screen Identifies a TonB-Dependent Receptor Required for the Lanthanide Metal Switch in the Type I Methanotroph 'Methylotuvimicrobium buryatense' 5GB1C.</title>
        <authorList>
            <person name="Groom J.D."/>
            <person name="Ford S.M."/>
            <person name="Pesesky M.W."/>
            <person name="Lidstrom M.E."/>
        </authorList>
    </citation>
    <scope>NUCLEOTIDE SEQUENCE [LARGE SCALE GENOMIC DNA]</scope>
    <source>
        <strain evidence="13">5GB1C</strain>
    </source>
</reference>
<keyword evidence="7 9" id="KW-1133">Transmembrane helix</keyword>
<dbReference type="InterPro" id="IPR002524">
    <property type="entry name" value="Cation_efflux"/>
</dbReference>
<dbReference type="GO" id="GO:0015341">
    <property type="term" value="F:zinc efflux antiporter activity"/>
    <property type="evidence" value="ECO:0007669"/>
    <property type="project" value="TreeGrafter"/>
</dbReference>
<organism evidence="12 13">
    <name type="scientific">Methylotuvimicrobium buryatense</name>
    <name type="common">Methylomicrobium buryatense</name>
    <dbReference type="NCBI Taxonomy" id="95641"/>
    <lineage>
        <taxon>Bacteria</taxon>
        <taxon>Pseudomonadati</taxon>
        <taxon>Pseudomonadota</taxon>
        <taxon>Gammaproteobacteria</taxon>
        <taxon>Methylococcales</taxon>
        <taxon>Methylococcaceae</taxon>
        <taxon>Methylotuvimicrobium</taxon>
    </lineage>
</organism>
<keyword evidence="5 9" id="KW-0812">Transmembrane</keyword>
<keyword evidence="4" id="KW-0410">Iron transport</keyword>
<feature type="transmembrane region" description="Helical" evidence="9">
    <location>
        <begin position="45"/>
        <end position="63"/>
    </location>
</feature>
<evidence type="ECO:0000256" key="4">
    <source>
        <dbReference type="ARBA" id="ARBA00022496"/>
    </source>
</evidence>
<keyword evidence="4" id="KW-0408">Iron</keyword>
<dbReference type="Gene3D" id="3.30.70.1350">
    <property type="entry name" value="Cation efflux protein, cytoplasmic domain"/>
    <property type="match status" value="1"/>
</dbReference>
<dbReference type="InterPro" id="IPR036837">
    <property type="entry name" value="Cation_efflux_CTD_sf"/>
</dbReference>
<dbReference type="RefSeq" id="WP_017841432.1">
    <property type="nucleotide sequence ID" value="NZ_CP035467.1"/>
</dbReference>
<dbReference type="OrthoDB" id="9806522at2"/>
<feature type="transmembrane region" description="Helical" evidence="9">
    <location>
        <begin position="113"/>
        <end position="135"/>
    </location>
</feature>
<feature type="transmembrane region" description="Helical" evidence="9">
    <location>
        <begin position="156"/>
        <end position="173"/>
    </location>
</feature>
<dbReference type="GO" id="GO:0005886">
    <property type="term" value="C:plasma membrane"/>
    <property type="evidence" value="ECO:0007669"/>
    <property type="project" value="TreeGrafter"/>
</dbReference>
<dbReference type="GO" id="GO:0015086">
    <property type="term" value="F:cadmium ion transmembrane transporter activity"/>
    <property type="evidence" value="ECO:0007669"/>
    <property type="project" value="TreeGrafter"/>
</dbReference>
<evidence type="ECO:0000313" key="13">
    <source>
        <dbReference type="Proteomes" id="UP000305881"/>
    </source>
</evidence>
<dbReference type="InterPro" id="IPR027469">
    <property type="entry name" value="Cation_efflux_TMD_sf"/>
</dbReference>
<evidence type="ECO:0000256" key="9">
    <source>
        <dbReference type="SAM" id="Phobius"/>
    </source>
</evidence>
<feature type="transmembrane region" description="Helical" evidence="9">
    <location>
        <begin position="193"/>
        <end position="214"/>
    </location>
</feature>
<dbReference type="GO" id="GO:0006882">
    <property type="term" value="P:intracellular zinc ion homeostasis"/>
    <property type="evidence" value="ECO:0007669"/>
    <property type="project" value="TreeGrafter"/>
</dbReference>
<dbReference type="PANTHER" id="PTHR43840:SF15">
    <property type="entry name" value="MITOCHONDRIAL METAL TRANSPORTER 1-RELATED"/>
    <property type="match status" value="1"/>
</dbReference>
<protein>
    <submittedName>
        <fullName evidence="12">Cation transporter</fullName>
    </submittedName>
</protein>
<evidence type="ECO:0000259" key="11">
    <source>
        <dbReference type="Pfam" id="PF16916"/>
    </source>
</evidence>
<dbReference type="SUPFAM" id="SSF160240">
    <property type="entry name" value="Cation efflux protein cytoplasmic domain-like"/>
    <property type="match status" value="1"/>
</dbReference>
<keyword evidence="6" id="KW-0406">Ion transport</keyword>
<dbReference type="Proteomes" id="UP000305881">
    <property type="component" value="Chromosome"/>
</dbReference>
<evidence type="ECO:0000256" key="8">
    <source>
        <dbReference type="ARBA" id="ARBA00023136"/>
    </source>
</evidence>
<dbReference type="NCBIfam" id="TIGR01297">
    <property type="entry name" value="CDF"/>
    <property type="match status" value="1"/>
</dbReference>
<keyword evidence="6" id="KW-0864">Zinc transport</keyword>
<dbReference type="KEGG" id="mbur:EQU24_00245"/>
<evidence type="ECO:0000256" key="5">
    <source>
        <dbReference type="ARBA" id="ARBA00022692"/>
    </source>
</evidence>
<feature type="transmembrane region" description="Helical" evidence="9">
    <location>
        <begin position="84"/>
        <end position="101"/>
    </location>
</feature>
<name>A0A4P9UIK2_METBY</name>
<dbReference type="Pfam" id="PF01545">
    <property type="entry name" value="Cation_efflux"/>
    <property type="match status" value="1"/>
</dbReference>
<feature type="domain" description="Cation efflux protein transmembrane" evidence="10">
    <location>
        <begin position="13"/>
        <end position="222"/>
    </location>
</feature>
<comment type="similarity">
    <text evidence="2">Belongs to the cation diffusion facilitator (CDF) transporter (TC 2.A.4) family. FieF subfamily.</text>
</comment>
<dbReference type="SUPFAM" id="SSF161111">
    <property type="entry name" value="Cation efflux protein transmembrane domain-like"/>
    <property type="match status" value="1"/>
</dbReference>
<dbReference type="InterPro" id="IPR027470">
    <property type="entry name" value="Cation_efflux_CTD"/>
</dbReference>
<evidence type="ECO:0000256" key="1">
    <source>
        <dbReference type="ARBA" id="ARBA00004141"/>
    </source>
</evidence>
<dbReference type="AlphaFoldDB" id="A0A4P9UIK2"/>
<sequence length="313" mass="34449">MAAEKKSLARYGWLSFIAAILTIGLKSYAYWLTGSVGLLSDALESLINLVAAVIVLISLNIAARPPDESHSYGHDKIEYFSSGAEGMMILLAAVSIAYTAWERLLHPEPLQQLDVGIAISVFASLINLVVAKILITVGRSRHSITLEADGKHLMTDVWTTVGIVLGIGLIALGNRFQLTLDFAEQIGMPGWEILDPVIAILVAINILWAGLHLLRRTISGLMDATLPEEELAEIVGVLEQFIASDQIAYHALRTRYAGARRFMSVHVLVPGQWSVQQGHDLLETIEHRIKAKFDHIDIETHLEPIEDAASWQH</sequence>
<gene>
    <name evidence="12" type="ORF">EQU24_00245</name>
</gene>
<proteinExistence type="inferred from homology"/>
<dbReference type="EMBL" id="CP035467">
    <property type="protein sequence ID" value="QCW80858.1"/>
    <property type="molecule type" value="Genomic_DNA"/>
</dbReference>
<dbReference type="GO" id="GO:0015093">
    <property type="term" value="F:ferrous iron transmembrane transporter activity"/>
    <property type="evidence" value="ECO:0007669"/>
    <property type="project" value="TreeGrafter"/>
</dbReference>
<dbReference type="PANTHER" id="PTHR43840">
    <property type="entry name" value="MITOCHONDRIAL METAL TRANSPORTER 1-RELATED"/>
    <property type="match status" value="1"/>
</dbReference>
<comment type="subcellular location">
    <subcellularLocation>
        <location evidence="1">Membrane</location>
        <topology evidence="1">Multi-pass membrane protein</topology>
    </subcellularLocation>
</comment>
<dbReference type="Gene3D" id="1.20.1510.10">
    <property type="entry name" value="Cation efflux protein transmembrane domain"/>
    <property type="match status" value="1"/>
</dbReference>
<dbReference type="Pfam" id="PF16916">
    <property type="entry name" value="ZT_dimer"/>
    <property type="match status" value="1"/>
</dbReference>
<evidence type="ECO:0000256" key="7">
    <source>
        <dbReference type="ARBA" id="ARBA00022989"/>
    </source>
</evidence>
<dbReference type="InterPro" id="IPR050291">
    <property type="entry name" value="CDF_Transporter"/>
</dbReference>
<keyword evidence="13" id="KW-1185">Reference proteome</keyword>
<evidence type="ECO:0000256" key="2">
    <source>
        <dbReference type="ARBA" id="ARBA00010212"/>
    </source>
</evidence>
<evidence type="ECO:0000313" key="12">
    <source>
        <dbReference type="EMBL" id="QCW80858.1"/>
    </source>
</evidence>
<feature type="transmembrane region" description="Helical" evidence="9">
    <location>
        <begin position="12"/>
        <end position="33"/>
    </location>
</feature>
<dbReference type="STRING" id="675511.GCA_000341735_02954"/>